<comment type="caution">
    <text evidence="1">The sequence shown here is derived from an EMBL/GenBank/DDBJ whole genome shotgun (WGS) entry which is preliminary data.</text>
</comment>
<feature type="non-terminal residue" evidence="1">
    <location>
        <position position="1"/>
    </location>
</feature>
<keyword evidence="2" id="KW-1185">Reference proteome</keyword>
<sequence length="124" mass="14176">WIISLESDDCPSANWDRNSITNLWINKVEFLTFPKVVVIAKALGQYMKVETVKMNRVVFDYDKSSVLENNLHYLVVLQLTDLGPFWREQIRLVEAQAWVGVVKLQRAVGEVSGVDATHIENVCL</sequence>
<name>A0A2P5AKN1_PARAD</name>
<dbReference type="OrthoDB" id="10386073at2759"/>
<accession>A0A2P5AKN1</accession>
<gene>
    <name evidence="1" type="ORF">PanWU01x14_323040</name>
</gene>
<reference evidence="2" key="1">
    <citation type="submission" date="2016-06" db="EMBL/GenBank/DDBJ databases">
        <title>Parallel loss of symbiosis genes in relatives of nitrogen-fixing non-legume Parasponia.</title>
        <authorList>
            <person name="Van Velzen R."/>
            <person name="Holmer R."/>
            <person name="Bu F."/>
            <person name="Rutten L."/>
            <person name="Van Zeijl A."/>
            <person name="Liu W."/>
            <person name="Santuari L."/>
            <person name="Cao Q."/>
            <person name="Sharma T."/>
            <person name="Shen D."/>
            <person name="Roswanjaya Y."/>
            <person name="Wardhani T."/>
            <person name="Kalhor M.S."/>
            <person name="Jansen J."/>
            <person name="Van den Hoogen J."/>
            <person name="Gungor B."/>
            <person name="Hartog M."/>
            <person name="Hontelez J."/>
            <person name="Verver J."/>
            <person name="Yang W.-C."/>
            <person name="Schijlen E."/>
            <person name="Repin R."/>
            <person name="Schilthuizen M."/>
            <person name="Schranz E."/>
            <person name="Heidstra R."/>
            <person name="Miyata K."/>
            <person name="Fedorova E."/>
            <person name="Kohlen W."/>
            <person name="Bisseling T."/>
            <person name="Smit S."/>
            <person name="Geurts R."/>
        </authorList>
    </citation>
    <scope>NUCLEOTIDE SEQUENCE [LARGE SCALE GENOMIC DNA]</scope>
    <source>
        <strain evidence="2">cv. WU1-14</strain>
    </source>
</reference>
<proteinExistence type="predicted"/>
<dbReference type="EMBL" id="JXTB01000542">
    <property type="protein sequence ID" value="PON37108.1"/>
    <property type="molecule type" value="Genomic_DNA"/>
</dbReference>
<dbReference type="AlphaFoldDB" id="A0A2P5AKN1"/>
<dbReference type="Proteomes" id="UP000237105">
    <property type="component" value="Unassembled WGS sequence"/>
</dbReference>
<protein>
    <submittedName>
        <fullName evidence="1">Uncharacterized protein</fullName>
    </submittedName>
</protein>
<evidence type="ECO:0000313" key="2">
    <source>
        <dbReference type="Proteomes" id="UP000237105"/>
    </source>
</evidence>
<organism evidence="1 2">
    <name type="scientific">Parasponia andersonii</name>
    <name type="common">Sponia andersonii</name>
    <dbReference type="NCBI Taxonomy" id="3476"/>
    <lineage>
        <taxon>Eukaryota</taxon>
        <taxon>Viridiplantae</taxon>
        <taxon>Streptophyta</taxon>
        <taxon>Embryophyta</taxon>
        <taxon>Tracheophyta</taxon>
        <taxon>Spermatophyta</taxon>
        <taxon>Magnoliopsida</taxon>
        <taxon>eudicotyledons</taxon>
        <taxon>Gunneridae</taxon>
        <taxon>Pentapetalae</taxon>
        <taxon>rosids</taxon>
        <taxon>fabids</taxon>
        <taxon>Rosales</taxon>
        <taxon>Cannabaceae</taxon>
        <taxon>Parasponia</taxon>
    </lineage>
</organism>
<evidence type="ECO:0000313" key="1">
    <source>
        <dbReference type="EMBL" id="PON37108.1"/>
    </source>
</evidence>